<gene>
    <name evidence="2" type="ORF">SAMN05192561_102127</name>
</gene>
<evidence type="ECO:0000313" key="2">
    <source>
        <dbReference type="EMBL" id="SEH46181.1"/>
    </source>
</evidence>
<dbReference type="EMBL" id="FNWU01000002">
    <property type="protein sequence ID" value="SEH46181.1"/>
    <property type="molecule type" value="Genomic_DNA"/>
</dbReference>
<protein>
    <submittedName>
        <fullName evidence="2">DJ-1/PfpI family protein</fullName>
    </submittedName>
</protein>
<dbReference type="AlphaFoldDB" id="A0A1H6IIG0"/>
<dbReference type="Pfam" id="PF01965">
    <property type="entry name" value="DJ-1_PfpI"/>
    <property type="match status" value="1"/>
</dbReference>
<dbReference type="PANTHER" id="PTHR43130">
    <property type="entry name" value="ARAC-FAMILY TRANSCRIPTIONAL REGULATOR"/>
    <property type="match status" value="1"/>
</dbReference>
<dbReference type="STRING" id="1267564.SAMN05192561_102127"/>
<evidence type="ECO:0000259" key="1">
    <source>
        <dbReference type="Pfam" id="PF01965"/>
    </source>
</evidence>
<dbReference type="CDD" id="cd03139">
    <property type="entry name" value="GATase1_PfpI_2"/>
    <property type="match status" value="1"/>
</dbReference>
<dbReference type="RefSeq" id="WP_092815997.1">
    <property type="nucleotide sequence ID" value="NZ_FNWU01000002.1"/>
</dbReference>
<dbReference type="PANTHER" id="PTHR43130:SF3">
    <property type="entry name" value="HTH-TYPE TRANSCRIPTIONAL REGULATOR RV1931C"/>
    <property type="match status" value="1"/>
</dbReference>
<keyword evidence="3" id="KW-1185">Reference proteome</keyword>
<dbReference type="InterPro" id="IPR029062">
    <property type="entry name" value="Class_I_gatase-like"/>
</dbReference>
<reference evidence="2 3" key="1">
    <citation type="submission" date="2016-10" db="EMBL/GenBank/DDBJ databases">
        <authorList>
            <person name="de Groot N.N."/>
        </authorList>
    </citation>
    <scope>NUCLEOTIDE SEQUENCE [LARGE SCALE GENOMIC DNA]</scope>
    <source>
        <strain evidence="2 3">IBRC-M10418</strain>
    </source>
</reference>
<proteinExistence type="predicted"/>
<dbReference type="Proteomes" id="UP000199215">
    <property type="component" value="Unassembled WGS sequence"/>
</dbReference>
<organism evidence="2 3">
    <name type="scientific">Halopenitus malekzadehii</name>
    <dbReference type="NCBI Taxonomy" id="1267564"/>
    <lineage>
        <taxon>Archaea</taxon>
        <taxon>Methanobacteriati</taxon>
        <taxon>Methanobacteriota</taxon>
        <taxon>Stenosarchaea group</taxon>
        <taxon>Halobacteria</taxon>
        <taxon>Halobacteriales</taxon>
        <taxon>Haloferacaceae</taxon>
        <taxon>Halopenitus</taxon>
    </lineage>
</organism>
<dbReference type="SUPFAM" id="SSF52317">
    <property type="entry name" value="Class I glutamine amidotransferase-like"/>
    <property type="match status" value="1"/>
</dbReference>
<dbReference type="InterPro" id="IPR002818">
    <property type="entry name" value="DJ-1/PfpI"/>
</dbReference>
<evidence type="ECO:0000313" key="3">
    <source>
        <dbReference type="Proteomes" id="UP000199215"/>
    </source>
</evidence>
<dbReference type="Gene3D" id="3.40.50.880">
    <property type="match status" value="1"/>
</dbReference>
<sequence length="233" mass="23779">MASPDDGFTAQILLYDGFDELDAIGPYEALAIAGEILADADPADSPDAHAPSALTVEYVTLEPRERVVASHGTRIEPDGVLAVPSEGESAASNPDLLVIPGGGWTARDPDASAWAEAQRGAIPDALAAIAGTSVRLASVCTGTMLLATAGITDGRRAVTHASALEDLRESGATVVDARVVDDGDVVSAGGITSGIDLGIYLVRDVLGGTIADRVATRLEYTPQGTVAGRDESD</sequence>
<dbReference type="OrthoDB" id="8348at2157"/>
<accession>A0A1H6IIG0</accession>
<feature type="domain" description="DJ-1/PfpI" evidence="1">
    <location>
        <begin position="11"/>
        <end position="201"/>
    </location>
</feature>
<dbReference type="InterPro" id="IPR052158">
    <property type="entry name" value="INH-QAR"/>
</dbReference>
<name>A0A1H6IIG0_9EURY</name>